<reference evidence="1 2" key="1">
    <citation type="submission" date="2020-02" db="EMBL/GenBank/DDBJ databases">
        <title>Complete Genome Sequence of Halomonas meridiana strain BAA-801, Isolated from Deep Sea Thermal Vent.</title>
        <authorList>
            <person name="Takahashi Y."/>
            <person name="Takahashi H."/>
            <person name="Galipon J."/>
            <person name="Arakawa K."/>
        </authorList>
    </citation>
    <scope>NUCLEOTIDE SEQUENCE [LARGE SCALE GENOMIC DNA]</scope>
    <source>
        <strain evidence="1 2">Slthf1</strain>
    </source>
</reference>
<accession>A0A6F8SU18</accession>
<name>A0A6F8SU18_9GAMM</name>
<dbReference type="AlphaFoldDB" id="A0A6F8SU18"/>
<gene>
    <name evidence="1" type="ORF">HMSLTHF_14340</name>
</gene>
<dbReference type="EMBL" id="AP022821">
    <property type="protein sequence ID" value="BCA91659.1"/>
    <property type="molecule type" value="Genomic_DNA"/>
</dbReference>
<evidence type="ECO:0000313" key="1">
    <source>
        <dbReference type="EMBL" id="BCA91659.1"/>
    </source>
</evidence>
<organism evidence="1 2">
    <name type="scientific">Vreelandella aquamarina</name>
    <dbReference type="NCBI Taxonomy" id="77097"/>
    <lineage>
        <taxon>Bacteria</taxon>
        <taxon>Pseudomonadati</taxon>
        <taxon>Pseudomonadota</taxon>
        <taxon>Gammaproteobacteria</taxon>
        <taxon>Oceanospirillales</taxon>
        <taxon>Halomonadaceae</taxon>
        <taxon>Vreelandella</taxon>
    </lineage>
</organism>
<evidence type="ECO:0000313" key="2">
    <source>
        <dbReference type="Proteomes" id="UP000503197"/>
    </source>
</evidence>
<sequence>MKANGSPGLDSFWKRYSVALKSRERKLQLATVLKCTRERKLQLATVLKCTRERKLQLATVAWPGRLTAPFVR</sequence>
<protein>
    <submittedName>
        <fullName evidence="1">Uncharacterized protein</fullName>
    </submittedName>
</protein>
<proteinExistence type="predicted"/>
<dbReference type="Proteomes" id="UP000503197">
    <property type="component" value="Chromosome"/>
</dbReference>